<dbReference type="PROSITE" id="PS00107">
    <property type="entry name" value="PROTEIN_KINASE_ATP"/>
    <property type="match status" value="1"/>
</dbReference>
<evidence type="ECO:0000259" key="4">
    <source>
        <dbReference type="PROSITE" id="PS50011"/>
    </source>
</evidence>
<keyword evidence="5" id="KW-0808">Transferase</keyword>
<dbReference type="OrthoDB" id="20524at2759"/>
<dbReference type="GO" id="GO:0005524">
    <property type="term" value="F:ATP binding"/>
    <property type="evidence" value="ECO:0007669"/>
    <property type="project" value="UniProtKB-UniRule"/>
</dbReference>
<proteinExistence type="predicted"/>
<dbReference type="PROSITE" id="PS00108">
    <property type="entry name" value="PROTEIN_KINASE_ST"/>
    <property type="match status" value="2"/>
</dbReference>
<dbReference type="InterPro" id="IPR000719">
    <property type="entry name" value="Prot_kinase_dom"/>
</dbReference>
<feature type="domain" description="Protein kinase" evidence="4">
    <location>
        <begin position="300"/>
        <end position="593"/>
    </location>
</feature>
<reference evidence="5 6" key="1">
    <citation type="submission" date="2019-03" db="EMBL/GenBank/DDBJ databases">
        <title>Single cell metagenomics reveals metabolic interactions within the superorganism composed of flagellate Streblomastix strix and complex community of Bacteroidetes bacteria on its surface.</title>
        <authorList>
            <person name="Treitli S.C."/>
            <person name="Kolisko M."/>
            <person name="Husnik F."/>
            <person name="Keeling P."/>
            <person name="Hampl V."/>
        </authorList>
    </citation>
    <scope>NUCLEOTIDE SEQUENCE [LARGE SCALE GENOMIC DNA]</scope>
    <source>
        <strain evidence="5">ST1C</strain>
    </source>
</reference>
<evidence type="ECO:0000313" key="5">
    <source>
        <dbReference type="EMBL" id="KAA6395585.1"/>
    </source>
</evidence>
<evidence type="ECO:0000256" key="1">
    <source>
        <dbReference type="ARBA" id="ARBA00022741"/>
    </source>
</evidence>
<dbReference type="SMART" id="SM00220">
    <property type="entry name" value="S_TKc"/>
    <property type="match status" value="2"/>
</dbReference>
<name>A0A5J4WMI7_9EUKA</name>
<accession>A0A5J4WMI7</accession>
<comment type="caution">
    <text evidence="5">The sequence shown here is derived from an EMBL/GenBank/DDBJ whole genome shotgun (WGS) entry which is preliminary data.</text>
</comment>
<keyword evidence="5" id="KW-0418">Kinase</keyword>
<dbReference type="GO" id="GO:0044773">
    <property type="term" value="P:mitotic DNA damage checkpoint signaling"/>
    <property type="evidence" value="ECO:0007669"/>
    <property type="project" value="TreeGrafter"/>
</dbReference>
<gene>
    <name evidence="5" type="ORF">EZS28_008884</name>
</gene>
<dbReference type="GO" id="GO:0005634">
    <property type="term" value="C:nucleus"/>
    <property type="evidence" value="ECO:0007669"/>
    <property type="project" value="TreeGrafter"/>
</dbReference>
<dbReference type="PANTHER" id="PTHR44167:SF24">
    <property type="entry name" value="SERINE_THREONINE-PROTEIN KINASE CHK2"/>
    <property type="match status" value="1"/>
</dbReference>
<dbReference type="PANTHER" id="PTHR44167">
    <property type="entry name" value="OVARIAN-SPECIFIC SERINE/THREONINE-PROTEIN KINASE LOK-RELATED"/>
    <property type="match status" value="1"/>
</dbReference>
<sequence length="600" mass="68050">MFESGFQNVGVFLVNSSQTGLVAAKVMQKNLFDQNEWGAAGILSQGEPIPFVVQFNAAKVFDQQVVILMDLDNIIKRKSVLSGGTIRAIAKQLLQGINMIHQRGLVHRDIKGENILLHNPIGSDRVIVKIADFGLVKFQDRLQQTMLMSAKGDPLNMAPELVIGDGKADSKVDVWSVGVVLFQLVGHEYPIKANSISNLRMLMQLQTINRPSSIQDNLLWDLLIHLLAFDRTKRFTAAEALQHPYFTNPQARNEIIPNNIPDSISNIQQDQIQKQQQKLNQKPEESEAQIPCENCMKMVFKKIKKIGRGRFGTVFSMQEISTQRMIAIKECDYDTDELRSMMNREIEVMKDIIRIIRQSTHQSQFIHVVEPLGFFVNEDDEKAYLVMELYSGGNLRSYIENLHKIGAKISAKKFWEFVSSIVSAVNQLHMHDIIHGDLKPENVLLTEDIKVKLADFGLSRKFLQGKEYMTNRSGTKFYLAPEIQKDEIDQILAAGKQNQKLPMKRVTQTKAVDIWAIGIILYELLAQHHPFIHSDDDLADISDIQIAHRIVTEEPSELPSHYPDSLKKLIKTMLSKDPSRRITAEEILSIPEVAANLRGQ</sequence>
<dbReference type="GO" id="GO:0004674">
    <property type="term" value="F:protein serine/threonine kinase activity"/>
    <property type="evidence" value="ECO:0007669"/>
    <property type="project" value="TreeGrafter"/>
</dbReference>
<evidence type="ECO:0000256" key="2">
    <source>
        <dbReference type="ARBA" id="ARBA00022840"/>
    </source>
</evidence>
<feature type="binding site" evidence="3">
    <location>
        <position position="329"/>
    </location>
    <ligand>
        <name>ATP</name>
        <dbReference type="ChEBI" id="CHEBI:30616"/>
    </ligand>
</feature>
<dbReference type="Gene3D" id="1.10.510.10">
    <property type="entry name" value="Transferase(Phosphotransferase) domain 1"/>
    <property type="match status" value="2"/>
</dbReference>
<keyword evidence="2 3" id="KW-0067">ATP-binding</keyword>
<protein>
    <submittedName>
        <fullName evidence="5">Putative Aurora kinase B</fullName>
    </submittedName>
</protein>
<feature type="domain" description="Protein kinase" evidence="4">
    <location>
        <begin position="1"/>
        <end position="246"/>
    </location>
</feature>
<dbReference type="AlphaFoldDB" id="A0A5J4WMI7"/>
<organism evidence="5 6">
    <name type="scientific">Streblomastix strix</name>
    <dbReference type="NCBI Taxonomy" id="222440"/>
    <lineage>
        <taxon>Eukaryota</taxon>
        <taxon>Metamonada</taxon>
        <taxon>Preaxostyla</taxon>
        <taxon>Oxymonadida</taxon>
        <taxon>Streblomastigidae</taxon>
        <taxon>Streblomastix</taxon>
    </lineage>
</organism>
<dbReference type="Pfam" id="PF00069">
    <property type="entry name" value="Pkinase"/>
    <property type="match status" value="2"/>
</dbReference>
<dbReference type="PROSITE" id="PS50011">
    <property type="entry name" value="PROTEIN_KINASE_DOM"/>
    <property type="match status" value="2"/>
</dbReference>
<dbReference type="InterPro" id="IPR017441">
    <property type="entry name" value="Protein_kinase_ATP_BS"/>
</dbReference>
<dbReference type="EMBL" id="SNRW01001645">
    <property type="protein sequence ID" value="KAA6395585.1"/>
    <property type="molecule type" value="Genomic_DNA"/>
</dbReference>
<dbReference type="InterPro" id="IPR011009">
    <property type="entry name" value="Kinase-like_dom_sf"/>
</dbReference>
<dbReference type="InterPro" id="IPR008271">
    <property type="entry name" value="Ser/Thr_kinase_AS"/>
</dbReference>
<evidence type="ECO:0000256" key="3">
    <source>
        <dbReference type="PROSITE-ProRule" id="PRU10141"/>
    </source>
</evidence>
<evidence type="ECO:0000313" key="6">
    <source>
        <dbReference type="Proteomes" id="UP000324800"/>
    </source>
</evidence>
<dbReference type="SUPFAM" id="SSF56112">
    <property type="entry name" value="Protein kinase-like (PK-like)"/>
    <property type="match status" value="2"/>
</dbReference>
<keyword evidence="1 3" id="KW-0547">Nucleotide-binding</keyword>
<dbReference type="Proteomes" id="UP000324800">
    <property type="component" value="Unassembled WGS sequence"/>
</dbReference>